<keyword evidence="2" id="KW-1185">Reference proteome</keyword>
<accession>A0ABQ9NIY4</accession>
<protein>
    <submittedName>
        <fullName evidence="1">Uncharacterized protein</fullName>
    </submittedName>
</protein>
<name>A0ABQ9NIY4_9PEZI</name>
<organism evidence="1 2">
    <name type="scientific">Coniosporium apollinis</name>
    <dbReference type="NCBI Taxonomy" id="61459"/>
    <lineage>
        <taxon>Eukaryota</taxon>
        <taxon>Fungi</taxon>
        <taxon>Dikarya</taxon>
        <taxon>Ascomycota</taxon>
        <taxon>Pezizomycotina</taxon>
        <taxon>Dothideomycetes</taxon>
        <taxon>Dothideomycetes incertae sedis</taxon>
        <taxon>Coniosporium</taxon>
    </lineage>
</organism>
<dbReference type="Proteomes" id="UP001172684">
    <property type="component" value="Unassembled WGS sequence"/>
</dbReference>
<sequence length="196" mass="22499">MPFLITLNTFIAGCFKRSPKSAPEIPPPSVDWLLANRHFLRSQHALTPGENSLVSLYRMYEHIVNDYNLALRSEIEYSFNRPKWLVSEIPDPADPDPARYAILAVLPQFLVLAFNRLIERGLHRDAPAIFTNEEDDELKSRPRILEEVPSWTAKVPALREMLVIPSIEGHEARIEQASPEFLEKNLVIFPPHVHFV</sequence>
<gene>
    <name evidence="1" type="ORF">H2201_007677</name>
</gene>
<evidence type="ECO:0000313" key="1">
    <source>
        <dbReference type="EMBL" id="KAJ9658712.1"/>
    </source>
</evidence>
<reference evidence="1" key="1">
    <citation type="submission" date="2022-10" db="EMBL/GenBank/DDBJ databases">
        <title>Culturing micro-colonial fungi from biological soil crusts in the Mojave desert and describing Neophaeococcomyces mojavensis, and introducing the new genera and species Taxawa tesnikishii.</title>
        <authorList>
            <person name="Kurbessoian T."/>
            <person name="Stajich J.E."/>
        </authorList>
    </citation>
    <scope>NUCLEOTIDE SEQUENCE</scope>
    <source>
        <strain evidence="1">TK_1</strain>
    </source>
</reference>
<proteinExistence type="predicted"/>
<evidence type="ECO:0000313" key="2">
    <source>
        <dbReference type="Proteomes" id="UP001172684"/>
    </source>
</evidence>
<comment type="caution">
    <text evidence="1">The sequence shown here is derived from an EMBL/GenBank/DDBJ whole genome shotgun (WGS) entry which is preliminary data.</text>
</comment>
<dbReference type="EMBL" id="JAPDRL010000084">
    <property type="protein sequence ID" value="KAJ9658712.1"/>
    <property type="molecule type" value="Genomic_DNA"/>
</dbReference>